<sequence length="34" mass="4153">MIPKDSIVVHMVQEFYASLWDQESRKAKRRSWET</sequence>
<proteinExistence type="predicted"/>
<organism evidence="1 2">
    <name type="scientific">Gossypium trilobum</name>
    <dbReference type="NCBI Taxonomy" id="34281"/>
    <lineage>
        <taxon>Eukaryota</taxon>
        <taxon>Viridiplantae</taxon>
        <taxon>Streptophyta</taxon>
        <taxon>Embryophyta</taxon>
        <taxon>Tracheophyta</taxon>
        <taxon>Spermatophyta</taxon>
        <taxon>Magnoliopsida</taxon>
        <taxon>eudicotyledons</taxon>
        <taxon>Gunneridae</taxon>
        <taxon>Pentapetalae</taxon>
        <taxon>rosids</taxon>
        <taxon>malvids</taxon>
        <taxon>Malvales</taxon>
        <taxon>Malvaceae</taxon>
        <taxon>Malvoideae</taxon>
        <taxon>Gossypium</taxon>
    </lineage>
</organism>
<accession>A0A7J9DSI4</accession>
<dbReference type="EMBL" id="JABEZW010000004">
    <property type="protein sequence ID" value="MBA0763651.1"/>
    <property type="molecule type" value="Genomic_DNA"/>
</dbReference>
<reference evidence="1 2" key="1">
    <citation type="journal article" date="2019" name="Genome Biol. Evol.">
        <title>Insights into the evolution of the New World diploid cottons (Gossypium, subgenus Houzingenia) based on genome sequencing.</title>
        <authorList>
            <person name="Grover C.E."/>
            <person name="Arick M.A. 2nd"/>
            <person name="Thrash A."/>
            <person name="Conover J.L."/>
            <person name="Sanders W.S."/>
            <person name="Peterson D.G."/>
            <person name="Frelichowski J.E."/>
            <person name="Scheffler J.A."/>
            <person name="Scheffler B.E."/>
            <person name="Wendel J.F."/>
        </authorList>
    </citation>
    <scope>NUCLEOTIDE SEQUENCE [LARGE SCALE GENOMIC DNA]</scope>
    <source>
        <strain evidence="1">8</strain>
        <tissue evidence="1">Leaf</tissue>
    </source>
</reference>
<dbReference type="AlphaFoldDB" id="A0A7J9DSI4"/>
<comment type="caution">
    <text evidence="1">The sequence shown here is derived from an EMBL/GenBank/DDBJ whole genome shotgun (WGS) entry which is preliminary data.</text>
</comment>
<dbReference type="Proteomes" id="UP000593568">
    <property type="component" value="Unassembled WGS sequence"/>
</dbReference>
<evidence type="ECO:0000313" key="1">
    <source>
        <dbReference type="EMBL" id="MBA0763651.1"/>
    </source>
</evidence>
<evidence type="ECO:0000313" key="2">
    <source>
        <dbReference type="Proteomes" id="UP000593568"/>
    </source>
</evidence>
<gene>
    <name evidence="1" type="ORF">Gotri_013077</name>
</gene>
<protein>
    <submittedName>
        <fullName evidence="1">Uncharacterized protein</fullName>
    </submittedName>
</protein>
<feature type="non-terminal residue" evidence="1">
    <location>
        <position position="34"/>
    </location>
</feature>
<keyword evidence="2" id="KW-1185">Reference proteome</keyword>
<name>A0A7J9DSI4_9ROSI</name>